<reference evidence="2 3" key="1">
    <citation type="submission" date="2017-01" db="EMBL/GenBank/DDBJ databases">
        <title>Complete genome of Tateyamaria omphalii DOK1-4 isolated from seawater in Dokdo.</title>
        <authorList>
            <person name="Kim J.H."/>
            <person name="Chi W.-J."/>
        </authorList>
    </citation>
    <scope>NUCLEOTIDE SEQUENCE [LARGE SCALE GENOMIC DNA]</scope>
    <source>
        <strain evidence="2 3">DOK1-4</strain>
    </source>
</reference>
<accession>A0A1P8MY62</accession>
<feature type="chain" id="PRO_5013111699" description="DUF2125 domain-containing protein" evidence="1">
    <location>
        <begin position="25"/>
        <end position="509"/>
    </location>
</feature>
<organism evidence="2 3">
    <name type="scientific">Tateyamaria omphalii</name>
    <dbReference type="NCBI Taxonomy" id="299262"/>
    <lineage>
        <taxon>Bacteria</taxon>
        <taxon>Pseudomonadati</taxon>
        <taxon>Pseudomonadota</taxon>
        <taxon>Alphaproteobacteria</taxon>
        <taxon>Rhodobacterales</taxon>
        <taxon>Roseobacteraceae</taxon>
        <taxon>Tateyamaria</taxon>
    </lineage>
</organism>
<evidence type="ECO:0000313" key="3">
    <source>
        <dbReference type="Proteomes" id="UP000186336"/>
    </source>
</evidence>
<dbReference type="STRING" id="299262.BWR18_15800"/>
<dbReference type="Proteomes" id="UP000186336">
    <property type="component" value="Chromosome"/>
</dbReference>
<dbReference type="KEGG" id="tom:BWR18_15800"/>
<keyword evidence="3" id="KW-1185">Reference proteome</keyword>
<evidence type="ECO:0000313" key="2">
    <source>
        <dbReference type="EMBL" id="APX12981.1"/>
    </source>
</evidence>
<feature type="signal peptide" evidence="1">
    <location>
        <begin position="1"/>
        <end position="24"/>
    </location>
</feature>
<dbReference type="AlphaFoldDB" id="A0A1P8MY62"/>
<keyword evidence="1" id="KW-0732">Signal</keyword>
<dbReference type="OrthoDB" id="7791409at2"/>
<proteinExistence type="predicted"/>
<name>A0A1P8MY62_9RHOB</name>
<protein>
    <recommendedName>
        <fullName evidence="4">DUF2125 domain-containing protein</fullName>
    </recommendedName>
</protein>
<evidence type="ECO:0008006" key="4">
    <source>
        <dbReference type="Google" id="ProtNLM"/>
    </source>
</evidence>
<evidence type="ECO:0000256" key="1">
    <source>
        <dbReference type="SAM" id="SignalP"/>
    </source>
</evidence>
<dbReference type="EMBL" id="CP019312">
    <property type="protein sequence ID" value="APX12981.1"/>
    <property type="molecule type" value="Genomic_DNA"/>
</dbReference>
<gene>
    <name evidence="2" type="ORF">BWR18_15800</name>
</gene>
<dbReference type="RefSeq" id="WP_076629402.1">
    <property type="nucleotide sequence ID" value="NZ_CP019312.1"/>
</dbReference>
<sequence>MSRFSHLISGTAVALCLPASAALADLTADQVWSDWQSYMESTGYTVTASEAAGDGSVEVSDMTLSIDLEEEETAFKVVLPSISFVEQGDGTVAIELPASTEMNMTFQPETGEDVTVVIDFTQTDPNMVAAGDPGDLTYTYAAPAAAMALQSVTIDGVSVGPEIAKIDIRMTDLAQTVQTSVATLRQMTQDMTVAKVDYDMAFNDPESDDSFTLRGAMNGLTLNGTGDLPLDTDVQDMNAMLNDGFKAVAAFTTEGGNYDLSFSSETDGSGTANATSTGSAFDVSFGPEGLLYDVSQTGVDMNMLMTELPLPLSFSAAEIGTRFLMPLQKSNEEQDFGLAVTLSEFVMSDMLWSLFDPTSQLPRDPATLLVDLSGKAKVLFDFLDPAQAAVLEEADTVPGELNALTINKIELDAVGAKLTGAGDFVFDNSDLQTFDGMPRPEGAVDLTLVGGNGLLDKLVGMGLLPEDQAMGARMMMGLFAVPGEGEDTLNSKIEVNPEGHVLANGQRIR</sequence>